<evidence type="ECO:0000256" key="7">
    <source>
        <dbReference type="ARBA" id="ARBA00032903"/>
    </source>
</evidence>
<comment type="catalytic activity">
    <reaction evidence="1">
        <text>7,8-dihydroneopterin = 6-hydroxymethyl-7,8-dihydropterin + glycolaldehyde</text>
        <dbReference type="Rhea" id="RHEA:10540"/>
        <dbReference type="ChEBI" id="CHEBI:17001"/>
        <dbReference type="ChEBI" id="CHEBI:17071"/>
        <dbReference type="ChEBI" id="CHEBI:44841"/>
        <dbReference type="EC" id="4.1.2.25"/>
    </reaction>
</comment>
<dbReference type="Gene3D" id="3.30.1130.10">
    <property type="match status" value="1"/>
</dbReference>
<dbReference type="Pfam" id="PF02152">
    <property type="entry name" value="FolB"/>
    <property type="match status" value="1"/>
</dbReference>
<organism evidence="9 10">
    <name type="scientific">Azospirillum oryzae</name>
    <dbReference type="NCBI Taxonomy" id="286727"/>
    <lineage>
        <taxon>Bacteria</taxon>
        <taxon>Pseudomonadati</taxon>
        <taxon>Pseudomonadota</taxon>
        <taxon>Alphaproteobacteria</taxon>
        <taxon>Rhodospirillales</taxon>
        <taxon>Azospirillaceae</taxon>
        <taxon>Azospirillum</taxon>
    </lineage>
</organism>
<evidence type="ECO:0000256" key="6">
    <source>
        <dbReference type="ARBA" id="ARBA00023239"/>
    </source>
</evidence>
<evidence type="ECO:0000313" key="9">
    <source>
        <dbReference type="EMBL" id="SMF23006.1"/>
    </source>
</evidence>
<evidence type="ECO:0000256" key="2">
    <source>
        <dbReference type="ARBA" id="ARBA00005013"/>
    </source>
</evidence>
<name>A0A1X7DWE6_9PROT</name>
<evidence type="ECO:0000256" key="3">
    <source>
        <dbReference type="ARBA" id="ARBA00005708"/>
    </source>
</evidence>
<dbReference type="SUPFAM" id="SSF55620">
    <property type="entry name" value="Tetrahydrobiopterin biosynthesis enzymes-like"/>
    <property type="match status" value="1"/>
</dbReference>
<keyword evidence="6" id="KW-0456">Lyase</keyword>
<evidence type="ECO:0000313" key="10">
    <source>
        <dbReference type="Proteomes" id="UP000192936"/>
    </source>
</evidence>
<dbReference type="InterPro" id="IPR006157">
    <property type="entry name" value="FolB_dom"/>
</dbReference>
<comment type="similarity">
    <text evidence="3">Belongs to the DHNA family.</text>
</comment>
<keyword evidence="5" id="KW-0289">Folate biosynthesis</keyword>
<feature type="domain" description="Dihydroneopterin aldolase/epimerase" evidence="8">
    <location>
        <begin position="32"/>
        <end position="142"/>
    </location>
</feature>
<evidence type="ECO:0000256" key="5">
    <source>
        <dbReference type="ARBA" id="ARBA00022909"/>
    </source>
</evidence>
<dbReference type="InterPro" id="IPR043133">
    <property type="entry name" value="GTP-CH-I_C/QueF"/>
</dbReference>
<dbReference type="RefSeq" id="WP_085083019.1">
    <property type="nucleotide sequence ID" value="NZ_FXAK01000001.1"/>
</dbReference>
<dbReference type="EC" id="4.1.2.25" evidence="4"/>
<dbReference type="SMART" id="SM00905">
    <property type="entry name" value="FolB"/>
    <property type="match status" value="1"/>
</dbReference>
<reference evidence="9 10" key="1">
    <citation type="submission" date="2017-04" db="EMBL/GenBank/DDBJ databases">
        <authorList>
            <person name="Afonso C.L."/>
            <person name="Miller P.J."/>
            <person name="Scott M.A."/>
            <person name="Spackman E."/>
            <person name="Goraichik I."/>
            <person name="Dimitrov K.M."/>
            <person name="Suarez D.L."/>
            <person name="Swayne D.E."/>
        </authorList>
    </citation>
    <scope>NUCLEOTIDE SEQUENCE [LARGE SCALE GENOMIC DNA]</scope>
    <source>
        <strain evidence="9 10">A2P</strain>
    </source>
</reference>
<dbReference type="PANTHER" id="PTHR42844">
    <property type="entry name" value="DIHYDRONEOPTERIN ALDOLASE 1-RELATED"/>
    <property type="match status" value="1"/>
</dbReference>
<gene>
    <name evidence="9" type="ORF">SAMN02982917_1108</name>
</gene>
<evidence type="ECO:0000256" key="4">
    <source>
        <dbReference type="ARBA" id="ARBA00013043"/>
    </source>
</evidence>
<dbReference type="InterPro" id="IPR006156">
    <property type="entry name" value="Dihydroneopterin_aldolase"/>
</dbReference>
<evidence type="ECO:0000256" key="1">
    <source>
        <dbReference type="ARBA" id="ARBA00001353"/>
    </source>
</evidence>
<accession>A0A1X7DWE6</accession>
<dbReference type="Proteomes" id="UP000192936">
    <property type="component" value="Unassembled WGS sequence"/>
</dbReference>
<dbReference type="GO" id="GO:0004150">
    <property type="term" value="F:dihydroneopterin aldolase activity"/>
    <property type="evidence" value="ECO:0007669"/>
    <property type="project" value="UniProtKB-EC"/>
</dbReference>
<dbReference type="GO" id="GO:0046656">
    <property type="term" value="P:folic acid biosynthetic process"/>
    <property type="evidence" value="ECO:0007669"/>
    <property type="project" value="UniProtKB-KW"/>
</dbReference>
<comment type="pathway">
    <text evidence="2">Cofactor biosynthesis; tetrahydrofolate biosynthesis; 2-amino-4-hydroxy-6-hydroxymethyl-7,8-dihydropteridine diphosphate from 7,8-dihydroneopterin triphosphate: step 3/4.</text>
</comment>
<dbReference type="AlphaFoldDB" id="A0A1X7DWE6"/>
<sequence length="156" mass="17357">MPDESQSGYSSIMNVLRPPPPRTAAVMRRYDLVLRDYVGEFRIGVWDHEKTRTQRVRVSLTVTVEVPNRPFVDDLDAVVSYEYLIQGVEAFTRSPHIQLLEVLAEKLLALCLSPPQAVFARVQVEKLEIVPQAAGVGVVLTGARDPEAAWHGTSCS</sequence>
<dbReference type="STRING" id="286727.SAMN02982917_1108"/>
<dbReference type="PANTHER" id="PTHR42844:SF1">
    <property type="entry name" value="DIHYDRONEOPTERIN ALDOLASE 1-RELATED"/>
    <property type="match status" value="1"/>
</dbReference>
<protein>
    <recommendedName>
        <fullName evidence="4">dihydroneopterin aldolase</fullName>
        <ecNumber evidence="4">4.1.2.25</ecNumber>
    </recommendedName>
    <alternativeName>
        <fullName evidence="7">7,8-dihydroneopterin aldolase</fullName>
    </alternativeName>
</protein>
<dbReference type="EMBL" id="FXAK01000001">
    <property type="protein sequence ID" value="SMF23006.1"/>
    <property type="molecule type" value="Genomic_DNA"/>
</dbReference>
<evidence type="ECO:0000259" key="8">
    <source>
        <dbReference type="SMART" id="SM00905"/>
    </source>
</evidence>
<dbReference type="GO" id="GO:0005737">
    <property type="term" value="C:cytoplasm"/>
    <property type="evidence" value="ECO:0007669"/>
    <property type="project" value="TreeGrafter"/>
</dbReference>
<proteinExistence type="inferred from homology"/>
<dbReference type="OrthoDB" id="7678026at2"/>